<dbReference type="InterPro" id="IPR044917">
    <property type="entry name" value="PRIMPOL"/>
</dbReference>
<comment type="similarity">
    <text evidence="1">Belongs to the eukaryotic-type primase small subunit family.</text>
</comment>
<dbReference type="GO" id="GO:0000428">
    <property type="term" value="C:DNA-directed RNA polymerase complex"/>
    <property type="evidence" value="ECO:0007669"/>
    <property type="project" value="UniProtKB-KW"/>
</dbReference>
<evidence type="ECO:0000313" key="10">
    <source>
        <dbReference type="RefSeq" id="NP_001015920.1"/>
    </source>
</evidence>
<keyword evidence="9" id="KW-1185">Reference proteome</keyword>
<dbReference type="AlphaFoldDB" id="A0A8J0PGQ7"/>
<evidence type="ECO:0000256" key="8">
    <source>
        <dbReference type="ARBA" id="ARBA00047303"/>
    </source>
</evidence>
<dbReference type="GO" id="GO:0003887">
    <property type="term" value="F:DNA-directed DNA polymerase activity"/>
    <property type="evidence" value="ECO:0007669"/>
    <property type="project" value="UniProtKB-KW"/>
</dbReference>
<keyword evidence="3" id="KW-0804">Transcription</keyword>
<keyword evidence="4" id="KW-0548">Nucleotidyltransferase</keyword>
<dbReference type="GO" id="GO:0042276">
    <property type="term" value="P:error-prone translesion synthesis"/>
    <property type="evidence" value="ECO:0007669"/>
    <property type="project" value="InterPro"/>
</dbReference>
<dbReference type="Xenbase" id="XB-GENE-5933880">
    <property type="gene designation" value="primpol"/>
</dbReference>
<organism evidence="9 10">
    <name type="scientific">Xenopus tropicalis</name>
    <name type="common">Western clawed frog</name>
    <name type="synonym">Silurana tropicalis</name>
    <dbReference type="NCBI Taxonomy" id="8364"/>
    <lineage>
        <taxon>Eukaryota</taxon>
        <taxon>Metazoa</taxon>
        <taxon>Chordata</taxon>
        <taxon>Craniata</taxon>
        <taxon>Vertebrata</taxon>
        <taxon>Euteleostomi</taxon>
        <taxon>Amphibia</taxon>
        <taxon>Batrachia</taxon>
        <taxon>Anura</taxon>
        <taxon>Pipoidea</taxon>
        <taxon>Pipidae</taxon>
        <taxon>Xenopodinae</taxon>
        <taxon>Xenopus</taxon>
        <taxon>Silurana</taxon>
    </lineage>
</organism>
<comment type="catalytic activity">
    <reaction evidence="6">
        <text>ssDNA + n NTP = ssDNA/pppN(pN)n-1 hybrid + (n-1) diphosphate.</text>
        <dbReference type="EC" id="2.7.7.102"/>
    </reaction>
</comment>
<evidence type="ECO:0000256" key="5">
    <source>
        <dbReference type="ARBA" id="ARBA00026139"/>
    </source>
</evidence>
<dbReference type="PANTHER" id="PTHR31399">
    <property type="entry name" value="DNA-DIRECTED PRIMASE / POLYMERASE PROTEIN"/>
    <property type="match status" value="1"/>
</dbReference>
<evidence type="ECO:0000256" key="4">
    <source>
        <dbReference type="ARBA" id="ARBA00022932"/>
    </source>
</evidence>
<evidence type="ECO:0000313" key="9">
    <source>
        <dbReference type="Proteomes" id="UP000008143"/>
    </source>
</evidence>
<evidence type="ECO:0000256" key="6">
    <source>
        <dbReference type="ARBA" id="ARBA00044677"/>
    </source>
</evidence>
<dbReference type="Proteomes" id="UP000008143">
    <property type="component" value="Chromosome 1"/>
</dbReference>
<evidence type="ECO:0000313" key="11">
    <source>
        <dbReference type="Xenbase" id="XB-GENE-5933880"/>
    </source>
</evidence>
<evidence type="ECO:0000256" key="3">
    <source>
        <dbReference type="ARBA" id="ARBA00022478"/>
    </source>
</evidence>
<comment type="catalytic activity">
    <reaction evidence="8">
        <text>DNA(n) + a 2'-deoxyribonucleoside 5'-triphosphate = DNA(n+1) + diphosphate</text>
        <dbReference type="Rhea" id="RHEA:22508"/>
        <dbReference type="Rhea" id="RHEA-COMP:17339"/>
        <dbReference type="Rhea" id="RHEA-COMP:17340"/>
        <dbReference type="ChEBI" id="CHEBI:33019"/>
        <dbReference type="ChEBI" id="CHEBI:61560"/>
        <dbReference type="ChEBI" id="CHEBI:173112"/>
        <dbReference type="EC" id="2.7.7.7"/>
    </reaction>
    <physiologicalReaction direction="left-to-right" evidence="8">
        <dbReference type="Rhea" id="RHEA:22509"/>
    </physiologicalReaction>
</comment>
<gene>
    <name evidence="10 11" type="primary">primpol</name>
    <name evidence="10" type="synonym">ccdc111</name>
</gene>
<keyword evidence="4" id="KW-0239">DNA-directed DNA polymerase</keyword>
<dbReference type="RefSeq" id="NP_001015920.1">
    <property type="nucleotide sequence ID" value="NM_001015920.1"/>
</dbReference>
<keyword evidence="4" id="KW-0808">Transferase</keyword>
<dbReference type="AGR" id="Xenbase:XB-GENE-5933880"/>
<dbReference type="CTD" id="201973"/>
<dbReference type="OMA" id="IYNINCS"/>
<dbReference type="EC" id="2.7.7.7" evidence="2"/>
<dbReference type="GeneID" id="548674"/>
<keyword evidence="3" id="KW-0240">DNA-directed RNA polymerase</keyword>
<proteinExistence type="inferred from homology"/>
<dbReference type="PANTHER" id="PTHR31399:SF0">
    <property type="entry name" value="DNA-DIRECTED PRIMASE_POLYMERASE PROTEIN"/>
    <property type="match status" value="1"/>
</dbReference>
<protein>
    <recommendedName>
        <fullName evidence="5">DNA-directed primase/polymerase protein</fullName>
        <ecNumber evidence="7">2.7.7.102</ecNumber>
        <ecNumber evidence="2">2.7.7.7</ecNumber>
    </recommendedName>
</protein>
<dbReference type="OrthoDB" id="5988181at2759"/>
<dbReference type="EC" id="2.7.7.102" evidence="7"/>
<evidence type="ECO:0000256" key="2">
    <source>
        <dbReference type="ARBA" id="ARBA00012417"/>
    </source>
</evidence>
<dbReference type="KEGG" id="xtr:548674"/>
<reference evidence="10" key="1">
    <citation type="submission" date="2025-08" db="UniProtKB">
        <authorList>
            <consortium name="RefSeq"/>
        </authorList>
    </citation>
    <scope>IDENTIFICATION</scope>
</reference>
<evidence type="ECO:0000256" key="7">
    <source>
        <dbReference type="ARBA" id="ARBA00044768"/>
    </source>
</evidence>
<accession>A0A8J0PGQ7</accession>
<sequence>MERKWEEKMKHVEELADYYRRHPLSFPYRPKLAKPWLPSSVWKLFPRQALAFNFAKMCKEDVHVFALETVIDDTERRLYLVTTYAEFWFYYVKQPISLSHCYEVIPADTVCKLYFDIEFYKPANPEVDGKKMVALVIEYFSTKLKDHPAFLKQRFFVMPVENQAKQMQPNMSIVLRMVTFLL</sequence>
<evidence type="ECO:0000256" key="1">
    <source>
        <dbReference type="ARBA" id="ARBA00009762"/>
    </source>
</evidence>
<name>A0A8J0PGQ7_XENTR</name>